<comment type="subcellular location">
    <subcellularLocation>
        <location evidence="1">Periplasm</location>
    </subcellularLocation>
</comment>
<proteinExistence type="predicted"/>
<evidence type="ECO:0000313" key="5">
    <source>
        <dbReference type="EMBL" id="MFD1246661.1"/>
    </source>
</evidence>
<comment type="caution">
    <text evidence="5">The sequence shown here is derived from an EMBL/GenBank/DDBJ whole genome shotgun (WGS) entry which is preliminary data.</text>
</comment>
<dbReference type="PROSITE" id="PS51257">
    <property type="entry name" value="PROKAR_LIPOPROTEIN"/>
    <property type="match status" value="1"/>
</dbReference>
<evidence type="ECO:0000313" key="6">
    <source>
        <dbReference type="Proteomes" id="UP001597229"/>
    </source>
</evidence>
<organism evidence="5 6">
    <name type="scientific">Nocardioides ginsengisoli</name>
    <dbReference type="NCBI Taxonomy" id="363868"/>
    <lineage>
        <taxon>Bacteria</taxon>
        <taxon>Bacillati</taxon>
        <taxon>Actinomycetota</taxon>
        <taxon>Actinomycetes</taxon>
        <taxon>Propionibacteriales</taxon>
        <taxon>Nocardioidaceae</taxon>
        <taxon>Nocardioides</taxon>
    </lineage>
</organism>
<dbReference type="RefSeq" id="WP_367921510.1">
    <property type="nucleotide sequence ID" value="NZ_BAABAC010000043.1"/>
</dbReference>
<evidence type="ECO:0000256" key="2">
    <source>
        <dbReference type="ARBA" id="ARBA00022448"/>
    </source>
</evidence>
<dbReference type="PROSITE" id="PS51318">
    <property type="entry name" value="TAT"/>
    <property type="match status" value="1"/>
</dbReference>
<dbReference type="InterPro" id="IPR001188">
    <property type="entry name" value="Sperm_putr-bd"/>
</dbReference>
<dbReference type="Proteomes" id="UP001597229">
    <property type="component" value="Unassembled WGS sequence"/>
</dbReference>
<dbReference type="CDD" id="cd13590">
    <property type="entry name" value="PBP2_PotD_PotF_like"/>
    <property type="match status" value="1"/>
</dbReference>
<gene>
    <name evidence="5" type="ORF">ACFQ3F_02560</name>
</gene>
<protein>
    <submittedName>
        <fullName evidence="5">Spermidine/putrescine ABC transporter substrate-binding protein</fullName>
    </submittedName>
</protein>
<name>A0ABW3VUB3_9ACTN</name>
<dbReference type="InterPro" id="IPR006311">
    <property type="entry name" value="TAT_signal"/>
</dbReference>
<sequence>MRVLAPRAAVPRLSRRALLGGATVVGVGALAGCGRRSYAPTAAPDGSPESRLNIYSWGDYDDPENIKRFGKEHGYTVQLDAFASNEEMIAKLGTARGTSGYDIVVPTGSYVPQMVANGMLAPLDLSLIPNFANLEADAHSRTWDPHNRYVIAKTIGTTGFIYDRARIKRPMTSWADFVAAAGDEAKGAVSVLDDPFEVAGIYLASHGHDLNTTDRAVLAEARRFLVKDFAKRIRNFSSDPSQNIVQRDFALMQCYNGDARLGIGESDYEHWRFVYPTPTANLWMDTWAIAAGCQHPDNAHAWINFMLEPEVGYRDMDYNGYPTGLKGQRELAVRRDVDMVDLVFPPAEVMNRLTAGVLTEAQATLVDILNEVKAVAGA</sequence>
<keyword evidence="3" id="KW-0732">Signal</keyword>
<accession>A0ABW3VUB3</accession>
<dbReference type="InterPro" id="IPR006059">
    <property type="entry name" value="SBP"/>
</dbReference>
<dbReference type="Pfam" id="PF13416">
    <property type="entry name" value="SBP_bac_8"/>
    <property type="match status" value="1"/>
</dbReference>
<dbReference type="PANTHER" id="PTHR30222:SF17">
    <property type="entry name" value="SPERMIDINE_PUTRESCINE-BINDING PERIPLASMIC PROTEIN"/>
    <property type="match status" value="1"/>
</dbReference>
<dbReference type="PANTHER" id="PTHR30222">
    <property type="entry name" value="SPERMIDINE/PUTRESCINE-BINDING PERIPLASMIC PROTEIN"/>
    <property type="match status" value="1"/>
</dbReference>
<evidence type="ECO:0000256" key="4">
    <source>
        <dbReference type="ARBA" id="ARBA00022764"/>
    </source>
</evidence>
<evidence type="ECO:0000256" key="3">
    <source>
        <dbReference type="ARBA" id="ARBA00022729"/>
    </source>
</evidence>
<dbReference type="Gene3D" id="3.40.190.10">
    <property type="entry name" value="Periplasmic binding protein-like II"/>
    <property type="match status" value="2"/>
</dbReference>
<reference evidence="6" key="1">
    <citation type="journal article" date="2019" name="Int. J. Syst. Evol. Microbiol.">
        <title>The Global Catalogue of Microorganisms (GCM) 10K type strain sequencing project: providing services to taxonomists for standard genome sequencing and annotation.</title>
        <authorList>
            <consortium name="The Broad Institute Genomics Platform"/>
            <consortium name="The Broad Institute Genome Sequencing Center for Infectious Disease"/>
            <person name="Wu L."/>
            <person name="Ma J."/>
        </authorList>
    </citation>
    <scope>NUCLEOTIDE SEQUENCE [LARGE SCALE GENOMIC DNA]</scope>
    <source>
        <strain evidence="6">CCUG 52478</strain>
    </source>
</reference>
<keyword evidence="2" id="KW-0813">Transport</keyword>
<dbReference type="PRINTS" id="PR00909">
    <property type="entry name" value="SPERMDNBNDNG"/>
</dbReference>
<evidence type="ECO:0000256" key="1">
    <source>
        <dbReference type="ARBA" id="ARBA00004418"/>
    </source>
</evidence>
<keyword evidence="6" id="KW-1185">Reference proteome</keyword>
<dbReference type="SUPFAM" id="SSF53850">
    <property type="entry name" value="Periplasmic binding protein-like II"/>
    <property type="match status" value="1"/>
</dbReference>
<keyword evidence="4" id="KW-0574">Periplasm</keyword>
<dbReference type="EMBL" id="JBHTLX010000004">
    <property type="protein sequence ID" value="MFD1246661.1"/>
    <property type="molecule type" value="Genomic_DNA"/>
</dbReference>